<organism evidence="1">
    <name type="scientific">Cyanothece sp. (strain PCC 7425 / ATCC 29141)</name>
    <dbReference type="NCBI Taxonomy" id="395961"/>
    <lineage>
        <taxon>Bacteria</taxon>
        <taxon>Bacillati</taxon>
        <taxon>Cyanobacteriota</taxon>
        <taxon>Cyanophyceae</taxon>
        <taxon>Gomontiellales</taxon>
        <taxon>Cyanothecaceae</taxon>
        <taxon>Cyanothece</taxon>
    </lineage>
</organism>
<accession>B8HKE6</accession>
<sequence>MTDSSKPGLGEQALSKVAELGIASQLDEVEEINVEIRADPLKLVQGEVNSVAIAGEGMVMQEDLRMEKLEINTGTVAINPLSAMMGKIELTHPANAQARIVLTEADLNRALSSDFLKEKFPEFSLNVAETPLLVAIEAIAMNLPGDGKLHLEAALKLIDTEEIRRIKLTAIPCIREQGQRISFEEILMVEGEGLSLEMATNLLEEVMVLLDLRNFELEGIDLNLQQLEPQEGELHLQAEAKIEQFPQA</sequence>
<evidence type="ECO:0008006" key="2">
    <source>
        <dbReference type="Google" id="ProtNLM"/>
    </source>
</evidence>
<dbReference type="AlphaFoldDB" id="B8HKE6"/>
<dbReference type="EMBL" id="CP001344">
    <property type="protein sequence ID" value="ACL45137.1"/>
    <property type="molecule type" value="Genomic_DNA"/>
</dbReference>
<protein>
    <recommendedName>
        <fullName evidence="2">DUF2993 domain-containing protein</fullName>
    </recommendedName>
</protein>
<gene>
    <name evidence="1" type="ordered locus">Cyan7425_2791</name>
</gene>
<dbReference type="InterPro" id="IPR021373">
    <property type="entry name" value="DUF2993"/>
</dbReference>
<evidence type="ECO:0000313" key="1">
    <source>
        <dbReference type="EMBL" id="ACL45137.1"/>
    </source>
</evidence>
<dbReference type="eggNOG" id="ENOG502Z830">
    <property type="taxonomic scope" value="Bacteria"/>
</dbReference>
<proteinExistence type="predicted"/>
<reference evidence="1" key="1">
    <citation type="submission" date="2009-01" db="EMBL/GenBank/DDBJ databases">
        <title>Complete sequence of chromosome Cyanothece sp. PCC 7425.</title>
        <authorList>
            <consortium name="US DOE Joint Genome Institute"/>
            <person name="Lucas S."/>
            <person name="Copeland A."/>
            <person name="Lapidus A."/>
            <person name="Glavina del Rio T."/>
            <person name="Dalin E."/>
            <person name="Tice H."/>
            <person name="Bruce D."/>
            <person name="Goodwin L."/>
            <person name="Pitluck S."/>
            <person name="Sims D."/>
            <person name="Meineke L."/>
            <person name="Brettin T."/>
            <person name="Detter J.C."/>
            <person name="Han C."/>
            <person name="Larimer F."/>
            <person name="Land M."/>
            <person name="Hauser L."/>
            <person name="Kyrpides N."/>
            <person name="Ovchinnikova G."/>
            <person name="Liberton M."/>
            <person name="Stoeckel J."/>
            <person name="Banerjee A."/>
            <person name="Singh A."/>
            <person name="Page L."/>
            <person name="Sato H."/>
            <person name="Zhao L."/>
            <person name="Sherman L."/>
            <person name="Pakrasi H."/>
            <person name="Richardson P."/>
        </authorList>
    </citation>
    <scope>NUCLEOTIDE SEQUENCE</scope>
    <source>
        <strain evidence="1">PCC 7425</strain>
    </source>
</reference>
<dbReference type="OrthoDB" id="420681at2"/>
<dbReference type="KEGG" id="cyn:Cyan7425_2791"/>
<name>B8HKE6_CYAP4</name>
<dbReference type="Pfam" id="PF11209">
    <property type="entry name" value="LmeA"/>
    <property type="match status" value="1"/>
</dbReference>
<dbReference type="STRING" id="395961.Cyan7425_2791"/>
<dbReference type="HOGENOM" id="CLU_092370_1_0_3"/>